<evidence type="ECO:0000259" key="7">
    <source>
        <dbReference type="Pfam" id="PF04932"/>
    </source>
</evidence>
<dbReference type="GO" id="GO:0016020">
    <property type="term" value="C:membrane"/>
    <property type="evidence" value="ECO:0007669"/>
    <property type="project" value="UniProtKB-SubCell"/>
</dbReference>
<protein>
    <recommendedName>
        <fullName evidence="7">O-antigen ligase-related domain-containing protein</fullName>
    </recommendedName>
</protein>
<dbReference type="EMBL" id="CADCVA010000301">
    <property type="protein sequence ID" value="CAA9432742.1"/>
    <property type="molecule type" value="Genomic_DNA"/>
</dbReference>
<feature type="transmembrane region" description="Helical" evidence="6">
    <location>
        <begin position="138"/>
        <end position="154"/>
    </location>
</feature>
<feature type="transmembrane region" description="Helical" evidence="6">
    <location>
        <begin position="488"/>
        <end position="504"/>
    </location>
</feature>
<keyword evidence="2 6" id="KW-0812">Transmembrane</keyword>
<evidence type="ECO:0000256" key="1">
    <source>
        <dbReference type="ARBA" id="ARBA00004141"/>
    </source>
</evidence>
<evidence type="ECO:0000256" key="3">
    <source>
        <dbReference type="ARBA" id="ARBA00022989"/>
    </source>
</evidence>
<evidence type="ECO:0000313" key="8">
    <source>
        <dbReference type="EMBL" id="CAA9432742.1"/>
    </source>
</evidence>
<keyword evidence="3 6" id="KW-1133">Transmembrane helix</keyword>
<feature type="transmembrane region" description="Helical" evidence="6">
    <location>
        <begin position="457"/>
        <end position="476"/>
    </location>
</feature>
<name>A0A6J4QAJ3_9ACTN</name>
<dbReference type="InterPro" id="IPR051533">
    <property type="entry name" value="WaaL-like"/>
</dbReference>
<evidence type="ECO:0000256" key="6">
    <source>
        <dbReference type="SAM" id="Phobius"/>
    </source>
</evidence>
<comment type="subcellular location">
    <subcellularLocation>
        <location evidence="1">Membrane</location>
        <topology evidence="1">Multi-pass membrane protein</topology>
    </subcellularLocation>
</comment>
<gene>
    <name evidence="8" type="ORF">AVDCRST_MAG82-2231</name>
</gene>
<feature type="region of interest" description="Disordered" evidence="5">
    <location>
        <begin position="1"/>
        <end position="39"/>
    </location>
</feature>
<sequence>MDVPDARSSRGEGVREVRHPGGASERFSGTEHKEDRDKHRRPGRLLAVFKGLVLLALLAATAYGMLDAGLYRDELWLPVAAGVLALLFVTLLVRGFYWDLPSVGILLVGLLAALVAVKGLSMVWTISETETIKETLRSSMYLAAFLMALAALTSGRQVGSLIDASVFMVAAVAGYGLLQKISPIEYPVRSLDGVRMDSTLQYSNTTAVILAMGVVLALARMGTLRSFVLRGLYAAVTLALFIALYLTVSRGGIGSLGIGLIVLFVFTSGRLRMFADLLLLSLPGAWLWWQMQSLPGLLGTDVSRQQKIADGTLFRNDLILALIVAFVLQAAYTILMNRYDLSPVLSRRLGILVVAGGVLVVTLGAFVVVDRYGGLGQAYSTLLGSANETGNAGQRLASLDISSRGDYWRVAWEAWKERPLTGTGAGTFQYTWLEDRPGLKGVKQVHNVYLEQGTETGLFAFLALLGFVAVLVGYTGRAVWRAVSQGERRLLLAGLGSALMVYLISSAFEWHWYLPASTLFFFILAAVAVKFASREDWGAAEAPPAFSEADVGVSGADPPTQQPR</sequence>
<feature type="domain" description="O-antigen ligase-related" evidence="7">
    <location>
        <begin position="320"/>
        <end position="465"/>
    </location>
</feature>
<evidence type="ECO:0000256" key="5">
    <source>
        <dbReference type="SAM" id="MobiDB-lite"/>
    </source>
</evidence>
<dbReference type="InterPro" id="IPR007016">
    <property type="entry name" value="O-antigen_ligase-rel_domated"/>
</dbReference>
<feature type="transmembrane region" description="Helical" evidence="6">
    <location>
        <begin position="252"/>
        <end position="271"/>
    </location>
</feature>
<dbReference type="PANTHER" id="PTHR37422:SF23">
    <property type="entry name" value="TEICHURONIC ACID BIOSYNTHESIS PROTEIN TUAE"/>
    <property type="match status" value="1"/>
</dbReference>
<feature type="compositionally biased region" description="Basic and acidic residues" evidence="5">
    <location>
        <begin position="28"/>
        <end position="37"/>
    </location>
</feature>
<dbReference type="PANTHER" id="PTHR37422">
    <property type="entry name" value="TEICHURONIC ACID BIOSYNTHESIS PROTEIN TUAE"/>
    <property type="match status" value="1"/>
</dbReference>
<feature type="transmembrane region" description="Helical" evidence="6">
    <location>
        <begin position="510"/>
        <end position="529"/>
    </location>
</feature>
<feature type="transmembrane region" description="Helical" evidence="6">
    <location>
        <begin position="349"/>
        <end position="369"/>
    </location>
</feature>
<feature type="transmembrane region" description="Helical" evidence="6">
    <location>
        <begin position="161"/>
        <end position="181"/>
    </location>
</feature>
<organism evidence="8">
    <name type="scientific">uncultured Rubrobacteraceae bacterium</name>
    <dbReference type="NCBI Taxonomy" id="349277"/>
    <lineage>
        <taxon>Bacteria</taxon>
        <taxon>Bacillati</taxon>
        <taxon>Actinomycetota</taxon>
        <taxon>Rubrobacteria</taxon>
        <taxon>Rubrobacterales</taxon>
        <taxon>Rubrobacteraceae</taxon>
        <taxon>environmental samples</taxon>
    </lineage>
</organism>
<feature type="transmembrane region" description="Helical" evidence="6">
    <location>
        <begin position="227"/>
        <end position="246"/>
    </location>
</feature>
<feature type="transmembrane region" description="Helical" evidence="6">
    <location>
        <begin position="75"/>
        <end position="93"/>
    </location>
</feature>
<proteinExistence type="predicted"/>
<keyword evidence="4 6" id="KW-0472">Membrane</keyword>
<reference evidence="8" key="1">
    <citation type="submission" date="2020-02" db="EMBL/GenBank/DDBJ databases">
        <authorList>
            <person name="Meier V. D."/>
        </authorList>
    </citation>
    <scope>NUCLEOTIDE SEQUENCE</scope>
    <source>
        <strain evidence="8">AVDCRST_MAG82</strain>
    </source>
</reference>
<evidence type="ECO:0000256" key="2">
    <source>
        <dbReference type="ARBA" id="ARBA00022692"/>
    </source>
</evidence>
<feature type="transmembrane region" description="Helical" evidence="6">
    <location>
        <begin position="318"/>
        <end position="337"/>
    </location>
</feature>
<dbReference type="AlphaFoldDB" id="A0A6J4QAJ3"/>
<feature type="compositionally biased region" description="Basic and acidic residues" evidence="5">
    <location>
        <begin position="1"/>
        <end position="19"/>
    </location>
</feature>
<feature type="transmembrane region" description="Helical" evidence="6">
    <location>
        <begin position="105"/>
        <end position="126"/>
    </location>
</feature>
<dbReference type="Pfam" id="PF04932">
    <property type="entry name" value="Wzy_C"/>
    <property type="match status" value="1"/>
</dbReference>
<feature type="transmembrane region" description="Helical" evidence="6">
    <location>
        <begin position="45"/>
        <end position="63"/>
    </location>
</feature>
<feature type="transmembrane region" description="Helical" evidence="6">
    <location>
        <begin position="278"/>
        <end position="298"/>
    </location>
</feature>
<feature type="transmembrane region" description="Helical" evidence="6">
    <location>
        <begin position="201"/>
        <end position="220"/>
    </location>
</feature>
<accession>A0A6J4QAJ3</accession>
<evidence type="ECO:0000256" key="4">
    <source>
        <dbReference type="ARBA" id="ARBA00023136"/>
    </source>
</evidence>